<dbReference type="AlphaFoldDB" id="A0A1N6IV25"/>
<keyword evidence="1" id="KW-0472">Membrane</keyword>
<keyword evidence="1" id="KW-0812">Transmembrane</keyword>
<evidence type="ECO:0000313" key="3">
    <source>
        <dbReference type="Proteomes" id="UP000184694"/>
    </source>
</evidence>
<proteinExistence type="predicted"/>
<evidence type="ECO:0000256" key="1">
    <source>
        <dbReference type="SAM" id="Phobius"/>
    </source>
</evidence>
<accession>A0A1N6IV25</accession>
<keyword evidence="3" id="KW-1185">Reference proteome</keyword>
<dbReference type="EMBL" id="FSRG01000007">
    <property type="protein sequence ID" value="SIO35899.1"/>
    <property type="molecule type" value="Genomic_DNA"/>
</dbReference>
<protein>
    <submittedName>
        <fullName evidence="2">Uncharacterized protein</fullName>
    </submittedName>
</protein>
<dbReference type="STRING" id="1121457.SAMN02745161_2966"/>
<reference evidence="3" key="1">
    <citation type="submission" date="2016-11" db="EMBL/GenBank/DDBJ databases">
        <authorList>
            <person name="Varghese N."/>
            <person name="Submissions S."/>
        </authorList>
    </citation>
    <scope>NUCLEOTIDE SEQUENCE [LARGE SCALE GENOMIC DNA]</scope>
    <source>
        <strain evidence="3">DSM 17456</strain>
    </source>
</reference>
<name>A0A1N6IV25_9BACT</name>
<dbReference type="Proteomes" id="UP000184694">
    <property type="component" value="Unassembled WGS sequence"/>
</dbReference>
<dbReference type="RefSeq" id="WP_074217718.1">
    <property type="nucleotide sequence ID" value="NZ_FSRG01000007.1"/>
</dbReference>
<keyword evidence="1" id="KW-1133">Transmembrane helix</keyword>
<gene>
    <name evidence="2" type="ORF">SAMN02745161_2966</name>
</gene>
<organism evidence="2 3">
    <name type="scientific">Halodesulfovibrio marinisediminis DSM 17456</name>
    <dbReference type="NCBI Taxonomy" id="1121457"/>
    <lineage>
        <taxon>Bacteria</taxon>
        <taxon>Pseudomonadati</taxon>
        <taxon>Thermodesulfobacteriota</taxon>
        <taxon>Desulfovibrionia</taxon>
        <taxon>Desulfovibrionales</taxon>
        <taxon>Desulfovibrionaceae</taxon>
        <taxon>Halodesulfovibrio</taxon>
    </lineage>
</organism>
<feature type="transmembrane region" description="Helical" evidence="1">
    <location>
        <begin position="15"/>
        <end position="37"/>
    </location>
</feature>
<evidence type="ECO:0000313" key="2">
    <source>
        <dbReference type="EMBL" id="SIO35899.1"/>
    </source>
</evidence>
<sequence>MGVNNEARWRMDRRVTLNVAFAMITAVASIAGIFSSFSARLDHVEQVTGLLSKEYAAQQQVVVKVARIDERVAAMQEVLSEIKADLRGVRK</sequence>